<dbReference type="Proteomes" id="UP000248614">
    <property type="component" value="Unassembled WGS sequence"/>
</dbReference>
<evidence type="ECO:0000256" key="1">
    <source>
        <dbReference type="SAM" id="Phobius"/>
    </source>
</evidence>
<name>A0A2W4ZCK7_9SPHN</name>
<feature type="transmembrane region" description="Helical" evidence="1">
    <location>
        <begin position="49"/>
        <end position="69"/>
    </location>
</feature>
<keyword evidence="1" id="KW-0472">Membrane</keyword>
<evidence type="ECO:0000313" key="4">
    <source>
        <dbReference type="Proteomes" id="UP000248614"/>
    </source>
</evidence>
<comment type="caution">
    <text evidence="3">The sequence shown here is derived from an EMBL/GenBank/DDBJ whole genome shotgun (WGS) entry which is preliminary data.</text>
</comment>
<protein>
    <recommendedName>
        <fullName evidence="2">Acyltransferase 3 domain-containing protein</fullName>
    </recommendedName>
</protein>
<feature type="transmembrane region" description="Helical" evidence="1">
    <location>
        <begin position="219"/>
        <end position="241"/>
    </location>
</feature>
<feature type="transmembrane region" description="Helical" evidence="1">
    <location>
        <begin position="312"/>
        <end position="332"/>
    </location>
</feature>
<feature type="transmembrane region" description="Helical" evidence="1">
    <location>
        <begin position="167"/>
        <end position="185"/>
    </location>
</feature>
<feature type="transmembrane region" description="Helical" evidence="1">
    <location>
        <begin position="281"/>
        <end position="306"/>
    </location>
</feature>
<dbReference type="PANTHER" id="PTHR23028">
    <property type="entry name" value="ACETYLTRANSFERASE"/>
    <property type="match status" value="1"/>
</dbReference>
<accession>A0A2W4ZCK7</accession>
<dbReference type="EMBL" id="QFNF01000008">
    <property type="protein sequence ID" value="PZO79147.1"/>
    <property type="molecule type" value="Genomic_DNA"/>
</dbReference>
<sequence>MQPIQAPNHANRFAFLDVTRAVAALSVMLQHGLEASGLEGLEPGAVATTWLNLGETGVAIFFLVSGFIIPASMRGTPTFLRFWLRRIFRIYPLYLTIFVAALLVTKYLFDKPLPPLGITIFSHLLIVQPWVGLPNFVGGAWTLLIEMIWYAAFSIAFFSGIGTGKRLIVWFLIAYAIVIAVAAIVFPQFPFGRFSIFALCFYGYAYLLRFEEKIDARTFMAISVTFLLLTLVSLFVGFALYPSGAHGAPTFTCVVISWGLALALFPIAIRLRNVDFCNSPVLRYLGEISYSLYLVHSLVMGIMMYLGVRGFVFLPILLVVTLTVSTLTYRFIERPGIALARRLTQKTSLAQA</sequence>
<evidence type="ECO:0000259" key="2">
    <source>
        <dbReference type="Pfam" id="PF01757"/>
    </source>
</evidence>
<dbReference type="Pfam" id="PF01757">
    <property type="entry name" value="Acyl_transf_3"/>
    <property type="match status" value="1"/>
</dbReference>
<feature type="transmembrane region" description="Helical" evidence="1">
    <location>
        <begin position="140"/>
        <end position="160"/>
    </location>
</feature>
<reference evidence="3 4" key="1">
    <citation type="submission" date="2017-08" db="EMBL/GenBank/DDBJ databases">
        <title>Infants hospitalized years apart are colonized by the same room-sourced microbial strains.</title>
        <authorList>
            <person name="Brooks B."/>
            <person name="Olm M.R."/>
            <person name="Firek B.A."/>
            <person name="Baker R."/>
            <person name="Thomas B.C."/>
            <person name="Morowitz M.J."/>
            <person name="Banfield J.F."/>
        </authorList>
    </citation>
    <scope>NUCLEOTIDE SEQUENCE [LARGE SCALE GENOMIC DNA]</scope>
    <source>
        <strain evidence="3">S2_018_000_R3_110</strain>
    </source>
</reference>
<proteinExistence type="predicted"/>
<organism evidence="3 4">
    <name type="scientific">Sphingomonas hengshuiensis</name>
    <dbReference type="NCBI Taxonomy" id="1609977"/>
    <lineage>
        <taxon>Bacteria</taxon>
        <taxon>Pseudomonadati</taxon>
        <taxon>Pseudomonadota</taxon>
        <taxon>Alphaproteobacteria</taxon>
        <taxon>Sphingomonadales</taxon>
        <taxon>Sphingomonadaceae</taxon>
        <taxon>Sphingomonas</taxon>
    </lineage>
</organism>
<keyword evidence="1" id="KW-0812">Transmembrane</keyword>
<dbReference type="GO" id="GO:0000271">
    <property type="term" value="P:polysaccharide biosynthetic process"/>
    <property type="evidence" value="ECO:0007669"/>
    <property type="project" value="TreeGrafter"/>
</dbReference>
<feature type="transmembrane region" description="Helical" evidence="1">
    <location>
        <begin position="191"/>
        <end position="207"/>
    </location>
</feature>
<feature type="transmembrane region" description="Helical" evidence="1">
    <location>
        <begin position="12"/>
        <end position="29"/>
    </location>
</feature>
<gene>
    <name evidence="3" type="ORF">DI632_04810</name>
</gene>
<evidence type="ECO:0000313" key="3">
    <source>
        <dbReference type="EMBL" id="PZO79147.1"/>
    </source>
</evidence>
<feature type="transmembrane region" description="Helical" evidence="1">
    <location>
        <begin position="247"/>
        <end position="269"/>
    </location>
</feature>
<dbReference type="InterPro" id="IPR050879">
    <property type="entry name" value="Acyltransferase_3"/>
</dbReference>
<dbReference type="InterPro" id="IPR002656">
    <property type="entry name" value="Acyl_transf_3_dom"/>
</dbReference>
<dbReference type="AlphaFoldDB" id="A0A2W4ZCK7"/>
<feature type="transmembrane region" description="Helical" evidence="1">
    <location>
        <begin position="90"/>
        <end position="109"/>
    </location>
</feature>
<dbReference type="GO" id="GO:0016747">
    <property type="term" value="F:acyltransferase activity, transferring groups other than amino-acyl groups"/>
    <property type="evidence" value="ECO:0007669"/>
    <property type="project" value="InterPro"/>
</dbReference>
<dbReference type="GO" id="GO:0016020">
    <property type="term" value="C:membrane"/>
    <property type="evidence" value="ECO:0007669"/>
    <property type="project" value="TreeGrafter"/>
</dbReference>
<keyword evidence="1" id="KW-1133">Transmembrane helix</keyword>
<dbReference type="PANTHER" id="PTHR23028:SF53">
    <property type="entry name" value="ACYL_TRANSF_3 DOMAIN-CONTAINING PROTEIN"/>
    <property type="match status" value="1"/>
</dbReference>
<feature type="domain" description="Acyltransferase 3" evidence="2">
    <location>
        <begin position="14"/>
        <end position="330"/>
    </location>
</feature>